<dbReference type="NCBIfam" id="TIGR03558">
    <property type="entry name" value="oxido_grp_1"/>
    <property type="match status" value="1"/>
</dbReference>
<comment type="similarity">
    <text evidence="1">To bacterial alkanal monooxygenase alpha and beta chains.</text>
</comment>
<dbReference type="InterPro" id="IPR050766">
    <property type="entry name" value="Bact_Lucif_Oxidored"/>
</dbReference>
<organism evidence="3 4">
    <name type="scientific">Dolosigranulum pigrum</name>
    <dbReference type="NCBI Taxonomy" id="29394"/>
    <lineage>
        <taxon>Bacteria</taxon>
        <taxon>Bacillati</taxon>
        <taxon>Bacillota</taxon>
        <taxon>Bacilli</taxon>
        <taxon>Lactobacillales</taxon>
        <taxon>Carnobacteriaceae</taxon>
        <taxon>Dolosigranulum</taxon>
    </lineage>
</organism>
<evidence type="ECO:0000313" key="3">
    <source>
        <dbReference type="EMBL" id="RAN64370.1"/>
    </source>
</evidence>
<sequence>MNGGSSMTLLSILDYGIRDEGQTSEEALAQTVERARLAEHLGYHRFWMAEHHNVPAFTSSAPEMLMMHLLNQTTRIRIGSGGIMLPHYSPLKVAENLKTLTAFFPDRVDAGLGNNPGVKPAREALNEYRTSEVDHQKQVADLVYYLQNDTDEDHRFSDMVVHPNVKANPIPFVLTTGSPSTAQQAGKLGLGYVYGKFLVGMDYVQNGINTYRYHFKPSPFLKQPLVSIALSVAVAPTEEEAAELERALDVWMLGKHDYREFTHFPSIETAAQYKLSAEDKDRIQKNKNKAIIGTPADVQQQLQQLIDITDADELLIVPLIPGKDKRRYTLEALAEMEL</sequence>
<comment type="caution">
    <text evidence="3">The sequence shown here is derived from an EMBL/GenBank/DDBJ whole genome shotgun (WGS) entry which is preliminary data.</text>
</comment>
<dbReference type="PANTHER" id="PTHR30137:SF6">
    <property type="entry name" value="LUCIFERASE-LIKE MONOOXYGENASE"/>
    <property type="match status" value="1"/>
</dbReference>
<dbReference type="InterPro" id="IPR019949">
    <property type="entry name" value="CmoO-like"/>
</dbReference>
<dbReference type="InterPro" id="IPR036661">
    <property type="entry name" value="Luciferase-like_sf"/>
</dbReference>
<dbReference type="EMBL" id="NAQV01000006">
    <property type="protein sequence ID" value="RAN64370.1"/>
    <property type="molecule type" value="Genomic_DNA"/>
</dbReference>
<dbReference type="GO" id="GO:0016705">
    <property type="term" value="F:oxidoreductase activity, acting on paired donors, with incorporation or reduction of molecular oxygen"/>
    <property type="evidence" value="ECO:0007669"/>
    <property type="project" value="InterPro"/>
</dbReference>
<reference evidence="3 4" key="1">
    <citation type="submission" date="2017-03" db="EMBL/GenBank/DDBJ databases">
        <title>wgs assembly of Dolosigranulum pigrum KPL CDC strains.</title>
        <authorList>
            <person name="Brugger S.D."/>
            <person name="Pettigrew M."/>
            <person name="Kong Y."/>
            <person name="Lemon K.P."/>
        </authorList>
    </citation>
    <scope>NUCLEOTIDE SEQUENCE [LARGE SCALE GENOMIC DNA]</scope>
    <source>
        <strain evidence="3 4">KPL1931_CDC4294-98</strain>
    </source>
</reference>
<dbReference type="PANTHER" id="PTHR30137">
    <property type="entry name" value="LUCIFERASE-LIKE MONOOXYGENASE"/>
    <property type="match status" value="1"/>
</dbReference>
<dbReference type="Gene3D" id="3.20.20.30">
    <property type="entry name" value="Luciferase-like domain"/>
    <property type="match status" value="1"/>
</dbReference>
<dbReference type="AlphaFoldDB" id="A0A328KNQ7"/>
<accession>A0A328KNQ7</accession>
<evidence type="ECO:0000259" key="2">
    <source>
        <dbReference type="Pfam" id="PF00296"/>
    </source>
</evidence>
<gene>
    <name evidence="3" type="ORF">B8A44_01980</name>
</gene>
<dbReference type="SUPFAM" id="SSF51679">
    <property type="entry name" value="Bacterial luciferase-like"/>
    <property type="match status" value="1"/>
</dbReference>
<dbReference type="GO" id="GO:0005829">
    <property type="term" value="C:cytosol"/>
    <property type="evidence" value="ECO:0007669"/>
    <property type="project" value="TreeGrafter"/>
</dbReference>
<feature type="domain" description="Luciferase-like" evidence="2">
    <location>
        <begin position="12"/>
        <end position="306"/>
    </location>
</feature>
<name>A0A328KNQ7_9LACT</name>
<evidence type="ECO:0000313" key="4">
    <source>
        <dbReference type="Proteomes" id="UP000249099"/>
    </source>
</evidence>
<dbReference type="InterPro" id="IPR011251">
    <property type="entry name" value="Luciferase-like_dom"/>
</dbReference>
<protein>
    <recommendedName>
        <fullName evidence="2">Luciferase-like domain-containing protein</fullName>
    </recommendedName>
</protein>
<dbReference type="Pfam" id="PF00296">
    <property type="entry name" value="Bac_luciferase"/>
    <property type="match status" value="1"/>
</dbReference>
<dbReference type="Proteomes" id="UP000249099">
    <property type="component" value="Unassembled WGS sequence"/>
</dbReference>
<proteinExistence type="predicted"/>
<evidence type="ECO:0000256" key="1">
    <source>
        <dbReference type="ARBA" id="ARBA00007789"/>
    </source>
</evidence>